<reference evidence="2 3" key="1">
    <citation type="submission" date="2018-08" db="EMBL/GenBank/DDBJ databases">
        <title>Chryseobacterium nematophagum: a novel matrix digesting pathogen of nematodes.</title>
        <authorList>
            <person name="Page A."/>
            <person name="Roberts M."/>
            <person name="Felix M.-A."/>
            <person name="Weir W."/>
        </authorList>
    </citation>
    <scope>NUCLEOTIDE SEQUENCE [LARGE SCALE GENOMIC DNA]</scope>
    <source>
        <strain evidence="2 3">JUb275</strain>
    </source>
</reference>
<dbReference type="SUPFAM" id="SSF51206">
    <property type="entry name" value="cAMP-binding domain-like"/>
    <property type="match status" value="1"/>
</dbReference>
<organism evidence="2 3">
    <name type="scientific">Chryseobacterium nematophagum</name>
    <dbReference type="NCBI Taxonomy" id="2305228"/>
    <lineage>
        <taxon>Bacteria</taxon>
        <taxon>Pseudomonadati</taxon>
        <taxon>Bacteroidota</taxon>
        <taxon>Flavobacteriia</taxon>
        <taxon>Flavobacteriales</taxon>
        <taxon>Weeksellaceae</taxon>
        <taxon>Chryseobacterium group</taxon>
        <taxon>Chryseobacterium</taxon>
    </lineage>
</organism>
<keyword evidence="3" id="KW-1185">Reference proteome</keyword>
<evidence type="ECO:0000259" key="1">
    <source>
        <dbReference type="PROSITE" id="PS50042"/>
    </source>
</evidence>
<comment type="caution">
    <text evidence="2">The sequence shown here is derived from an EMBL/GenBank/DDBJ whole genome shotgun (WGS) entry which is preliminary data.</text>
</comment>
<dbReference type="Pfam" id="PF00027">
    <property type="entry name" value="cNMP_binding"/>
    <property type="match status" value="1"/>
</dbReference>
<feature type="domain" description="Cyclic nucleotide-binding" evidence="1">
    <location>
        <begin position="1"/>
        <end position="120"/>
    </location>
</feature>
<dbReference type="PANTHER" id="PTHR24567">
    <property type="entry name" value="CRP FAMILY TRANSCRIPTIONAL REGULATORY PROTEIN"/>
    <property type="match status" value="1"/>
</dbReference>
<proteinExistence type="predicted"/>
<gene>
    <name evidence="2" type="ORF">D1632_13650</name>
</gene>
<dbReference type="GO" id="GO:0003700">
    <property type="term" value="F:DNA-binding transcription factor activity"/>
    <property type="evidence" value="ECO:0007669"/>
    <property type="project" value="TreeGrafter"/>
</dbReference>
<accession>A0A3M7LB04</accession>
<dbReference type="Gene3D" id="2.60.120.10">
    <property type="entry name" value="Jelly Rolls"/>
    <property type="match status" value="1"/>
</dbReference>
<dbReference type="PANTHER" id="PTHR24567:SF76">
    <property type="entry name" value="CYCLIC NUCLEOTIDE-BINDING DOMAIN PROTEIN"/>
    <property type="match status" value="1"/>
</dbReference>
<dbReference type="EMBL" id="QWIV01000014">
    <property type="protein sequence ID" value="RMZ58636.1"/>
    <property type="molecule type" value="Genomic_DNA"/>
</dbReference>
<dbReference type="InterPro" id="IPR018490">
    <property type="entry name" value="cNMP-bd_dom_sf"/>
</dbReference>
<dbReference type="InterPro" id="IPR014710">
    <property type="entry name" value="RmlC-like_jellyroll"/>
</dbReference>
<evidence type="ECO:0000313" key="3">
    <source>
        <dbReference type="Proteomes" id="UP000267524"/>
    </source>
</evidence>
<dbReference type="RefSeq" id="WP_122547785.1">
    <property type="nucleotide sequence ID" value="NZ_QWIV01000014.1"/>
</dbReference>
<dbReference type="SMART" id="SM00100">
    <property type="entry name" value="cNMP"/>
    <property type="match status" value="1"/>
</dbReference>
<dbReference type="PROSITE" id="PS50042">
    <property type="entry name" value="CNMP_BINDING_3"/>
    <property type="match status" value="1"/>
</dbReference>
<dbReference type="InterPro" id="IPR000595">
    <property type="entry name" value="cNMP-bd_dom"/>
</dbReference>
<dbReference type="Proteomes" id="UP000267524">
    <property type="component" value="Unassembled WGS sequence"/>
</dbReference>
<evidence type="ECO:0000313" key="2">
    <source>
        <dbReference type="EMBL" id="RMZ58636.1"/>
    </source>
</evidence>
<dbReference type="InterPro" id="IPR050397">
    <property type="entry name" value="Env_Response_Regulators"/>
</dbReference>
<dbReference type="AlphaFoldDB" id="A0A3M7LB04"/>
<dbReference type="CDD" id="cd00038">
    <property type="entry name" value="CAP_ED"/>
    <property type="match status" value="1"/>
</dbReference>
<name>A0A3M7LB04_9FLAO</name>
<sequence length="177" mass="21117">MTAINETLFTLLQDYFCLESVKAKTTIIEEGKHSKKFYFLKKGSLRAWTLHEGKEITFQFLFETQFFCSIDSFWYDKCSHYSVEAIEDVQLLFIDKQTLLRLMQNDRNLLGVFNEYLIQRLLSYQKLLIARIKENPEKRYLQLLKTNPEIIQRVPQHYIASYLGITSVSLSRIRNRR</sequence>
<dbReference type="GO" id="GO:0005829">
    <property type="term" value="C:cytosol"/>
    <property type="evidence" value="ECO:0007669"/>
    <property type="project" value="TreeGrafter"/>
</dbReference>
<protein>
    <submittedName>
        <fullName evidence="2">Crp/Fnr family transcriptional regulator</fullName>
    </submittedName>
</protein>